<reference evidence="1 2" key="1">
    <citation type="journal article" date="2023" name="Science">
        <title>Complex scaffold remodeling in plant triterpene biosynthesis.</title>
        <authorList>
            <person name="De La Pena R."/>
            <person name="Hodgson H."/>
            <person name="Liu J.C."/>
            <person name="Stephenson M.J."/>
            <person name="Martin A.C."/>
            <person name="Owen C."/>
            <person name="Harkess A."/>
            <person name="Leebens-Mack J."/>
            <person name="Jimenez L.E."/>
            <person name="Osbourn A."/>
            <person name="Sattely E.S."/>
        </authorList>
    </citation>
    <scope>NUCLEOTIDE SEQUENCE [LARGE SCALE GENOMIC DNA]</scope>
    <source>
        <strain evidence="2">cv. JPN11</strain>
        <tissue evidence="1">Leaf</tissue>
    </source>
</reference>
<evidence type="ECO:0000313" key="2">
    <source>
        <dbReference type="Proteomes" id="UP001164539"/>
    </source>
</evidence>
<protein>
    <submittedName>
        <fullName evidence="1">NEDD8-activating enzyme E1 regulatory subunit</fullName>
    </submittedName>
</protein>
<proteinExistence type="predicted"/>
<organism evidence="1 2">
    <name type="scientific">Melia azedarach</name>
    <name type="common">Chinaberry tree</name>
    <dbReference type="NCBI Taxonomy" id="155640"/>
    <lineage>
        <taxon>Eukaryota</taxon>
        <taxon>Viridiplantae</taxon>
        <taxon>Streptophyta</taxon>
        <taxon>Embryophyta</taxon>
        <taxon>Tracheophyta</taxon>
        <taxon>Spermatophyta</taxon>
        <taxon>Magnoliopsida</taxon>
        <taxon>eudicotyledons</taxon>
        <taxon>Gunneridae</taxon>
        <taxon>Pentapetalae</taxon>
        <taxon>rosids</taxon>
        <taxon>malvids</taxon>
        <taxon>Sapindales</taxon>
        <taxon>Meliaceae</taxon>
        <taxon>Melia</taxon>
    </lineage>
</organism>
<dbReference type="Proteomes" id="UP001164539">
    <property type="component" value="Chromosome 13"/>
</dbReference>
<evidence type="ECO:0000313" key="1">
    <source>
        <dbReference type="EMBL" id="KAJ4702813.1"/>
    </source>
</evidence>
<keyword evidence="2" id="KW-1185">Reference proteome</keyword>
<comment type="caution">
    <text evidence="1">The sequence shown here is derived from an EMBL/GenBank/DDBJ whole genome shotgun (WGS) entry which is preliminary data.</text>
</comment>
<accession>A0ACC1WUT8</accession>
<name>A0ACC1WUT8_MELAZ</name>
<gene>
    <name evidence="1" type="ORF">OWV82_022804</name>
</gene>
<dbReference type="EMBL" id="CM051406">
    <property type="protein sequence ID" value="KAJ4702813.1"/>
    <property type="molecule type" value="Genomic_DNA"/>
</dbReference>
<sequence length="95" mass="11255">MMGWLLINPISSSKKYSRWHFKQINDLVNQLFCARHAPYVIILIKVTEDWVKSHEGSLPSTKEEKREFKVYMVPNLYFRFLLLFMNVIQLGSCTS</sequence>